<evidence type="ECO:0000313" key="2">
    <source>
        <dbReference type="EMBL" id="PSR35223.1"/>
    </source>
</evidence>
<dbReference type="NCBIfam" id="TIGR02860">
    <property type="entry name" value="spore_IV_B"/>
    <property type="match status" value="1"/>
</dbReference>
<dbReference type="Proteomes" id="UP000242972">
    <property type="component" value="Unassembled WGS sequence"/>
</dbReference>
<comment type="caution">
    <text evidence="2">The sequence shown here is derived from an EMBL/GenBank/DDBJ whole genome shotgun (WGS) entry which is preliminary data.</text>
</comment>
<feature type="domain" description="Peptidase S55" evidence="1">
    <location>
        <begin position="202"/>
        <end position="440"/>
    </location>
</feature>
<dbReference type="Pfam" id="PF17820">
    <property type="entry name" value="PDZ_6"/>
    <property type="match status" value="1"/>
</dbReference>
<dbReference type="AlphaFoldDB" id="A0A2T2XL57"/>
<dbReference type="SMART" id="SM00228">
    <property type="entry name" value="PDZ"/>
    <property type="match status" value="1"/>
</dbReference>
<dbReference type="InterPro" id="IPR001478">
    <property type="entry name" value="PDZ"/>
</dbReference>
<proteinExistence type="predicted"/>
<organism evidence="2 3">
    <name type="scientific">Sulfobacillus benefaciens</name>
    <dbReference type="NCBI Taxonomy" id="453960"/>
    <lineage>
        <taxon>Bacteria</taxon>
        <taxon>Bacillati</taxon>
        <taxon>Bacillota</taxon>
        <taxon>Clostridia</taxon>
        <taxon>Eubacteriales</taxon>
        <taxon>Clostridiales Family XVII. Incertae Sedis</taxon>
        <taxon>Sulfobacillus</taxon>
    </lineage>
</organism>
<accession>A0A2T2XL57</accession>
<dbReference type="InterPro" id="IPR036034">
    <property type="entry name" value="PDZ_sf"/>
</dbReference>
<gene>
    <name evidence="2" type="primary">spoIVB</name>
    <name evidence="2" type="ORF">C7B46_02095</name>
</gene>
<dbReference type="InterPro" id="IPR041489">
    <property type="entry name" value="PDZ_6"/>
</dbReference>
<dbReference type="InterPro" id="IPR014219">
    <property type="entry name" value="SpoIVB"/>
</dbReference>
<evidence type="ECO:0000259" key="1">
    <source>
        <dbReference type="PROSITE" id="PS51494"/>
    </source>
</evidence>
<evidence type="ECO:0000313" key="3">
    <source>
        <dbReference type="Proteomes" id="UP000242972"/>
    </source>
</evidence>
<sequence>MRQKAKNRANTRWWNPKKIIGVAGAMMLISAGFSPPLERIADWPSHLMIPQGEPLSLPWSAYLPVQVTPIGRMQIQESNGFKQVTLVGTKPGHYNVRFSLFGKFWYRTIPVDVTAAPSSLVPGGESLGVVARTQGLVVTAVQPIRQGHQWIDPAQEAGIERGDIITRINRQPARSDQQLQNAVRTAGGTGRPLELTVEGARTMHRRWLHPVWVPQFHRWEVGVVVEDGANGVGTLTFYNPKTHQYAALGHSITDGLTRHPVAIRSGYVMGADIVGVIAGSGTTPGQKIGVLAGGYNVAGNVLHNGRFGIVGHLAHNPVWGPQRAIPLALPDQVQPGEAQIVTVVKGQRPEVFQVRILRTYPQWQPNTKGLLFQVTDPRLLRVAGGVVQGMSGSPIIENGRLVGAVTHVLLSRPTLGFGCYAYWMAHQPAYSNDHNSSPKNV</sequence>
<dbReference type="EMBL" id="PXYW01000003">
    <property type="protein sequence ID" value="PSR35223.1"/>
    <property type="molecule type" value="Genomic_DNA"/>
</dbReference>
<dbReference type="PROSITE" id="PS51494">
    <property type="entry name" value="SPOIVB"/>
    <property type="match status" value="1"/>
</dbReference>
<name>A0A2T2XL57_9FIRM</name>
<dbReference type="Pfam" id="PF05580">
    <property type="entry name" value="Peptidase_S55"/>
    <property type="match status" value="1"/>
</dbReference>
<dbReference type="InterPro" id="IPR008763">
    <property type="entry name" value="Peptidase_S55"/>
</dbReference>
<dbReference type="Gene3D" id="2.30.42.10">
    <property type="match status" value="1"/>
</dbReference>
<protein>
    <submittedName>
        <fullName evidence="2">SpoIVB peptidase</fullName>
    </submittedName>
</protein>
<reference evidence="2 3" key="1">
    <citation type="journal article" date="2014" name="BMC Genomics">
        <title>Comparison of environmental and isolate Sulfobacillus genomes reveals diverse carbon, sulfur, nitrogen, and hydrogen metabolisms.</title>
        <authorList>
            <person name="Justice N.B."/>
            <person name="Norman A."/>
            <person name="Brown C.T."/>
            <person name="Singh A."/>
            <person name="Thomas B.C."/>
            <person name="Banfield J.F."/>
        </authorList>
    </citation>
    <scope>NUCLEOTIDE SEQUENCE [LARGE SCALE GENOMIC DNA]</scope>
    <source>
        <strain evidence="2">AMDSBA4</strain>
    </source>
</reference>
<dbReference type="SUPFAM" id="SSF50156">
    <property type="entry name" value="PDZ domain-like"/>
    <property type="match status" value="1"/>
</dbReference>